<evidence type="ECO:0000259" key="3">
    <source>
        <dbReference type="Pfam" id="PF16859"/>
    </source>
</evidence>
<dbReference type="Gene3D" id="1.10.357.10">
    <property type="entry name" value="Tetracycline Repressor, domain 2"/>
    <property type="match status" value="1"/>
</dbReference>
<proteinExistence type="predicted"/>
<feature type="domain" description="Tetracyclin repressor-like C-terminal" evidence="3">
    <location>
        <begin position="4"/>
        <end position="55"/>
    </location>
</feature>
<reference evidence="4 5" key="1">
    <citation type="journal article" date="2019" name="Int. J. Syst. Evol. Microbiol.">
        <title>The Global Catalogue of Microorganisms (GCM) 10K type strain sequencing project: providing services to taxonomists for standard genome sequencing and annotation.</title>
        <authorList>
            <consortium name="The Broad Institute Genomics Platform"/>
            <consortium name="The Broad Institute Genome Sequencing Center for Infectious Disease"/>
            <person name="Wu L."/>
            <person name="Ma J."/>
        </authorList>
    </citation>
    <scope>NUCLEOTIDE SEQUENCE [LARGE SCALE GENOMIC DNA]</scope>
    <source>
        <strain evidence="4 5">JCM 14306</strain>
    </source>
</reference>
<protein>
    <recommendedName>
        <fullName evidence="3">Tetracyclin repressor-like C-terminal domain-containing protein</fullName>
    </recommendedName>
</protein>
<keyword evidence="2" id="KW-0804">Transcription</keyword>
<gene>
    <name evidence="4" type="ORF">GCM10009744_59190</name>
</gene>
<dbReference type="Proteomes" id="UP001501319">
    <property type="component" value="Unassembled WGS sequence"/>
</dbReference>
<accession>A0ABN2FSA4</accession>
<evidence type="ECO:0000313" key="4">
    <source>
        <dbReference type="EMBL" id="GAA1658138.1"/>
    </source>
</evidence>
<dbReference type="InterPro" id="IPR011075">
    <property type="entry name" value="TetR_C"/>
</dbReference>
<dbReference type="EMBL" id="BAAANE010000011">
    <property type="protein sequence ID" value="GAA1658138.1"/>
    <property type="molecule type" value="Genomic_DNA"/>
</dbReference>
<evidence type="ECO:0000313" key="5">
    <source>
        <dbReference type="Proteomes" id="UP001501319"/>
    </source>
</evidence>
<dbReference type="SUPFAM" id="SSF48498">
    <property type="entry name" value="Tetracyclin repressor-like, C-terminal domain"/>
    <property type="match status" value="1"/>
</dbReference>
<comment type="caution">
    <text evidence="4">The sequence shown here is derived from an EMBL/GenBank/DDBJ whole genome shotgun (WGS) entry which is preliminary data.</text>
</comment>
<evidence type="ECO:0000256" key="2">
    <source>
        <dbReference type="ARBA" id="ARBA00023163"/>
    </source>
</evidence>
<sequence>MPRRRCAARAQRTGELAAEANLEFAAEVPCGTLYYRSLLSNRPIDENAVDGLLDMFIAAYATPTNRPMAT</sequence>
<dbReference type="InterPro" id="IPR036271">
    <property type="entry name" value="Tet_transcr_reg_TetR-rel_C_sf"/>
</dbReference>
<keyword evidence="1" id="KW-0805">Transcription regulation</keyword>
<organism evidence="4 5">
    <name type="scientific">Kribbella alba</name>
    <dbReference type="NCBI Taxonomy" id="190197"/>
    <lineage>
        <taxon>Bacteria</taxon>
        <taxon>Bacillati</taxon>
        <taxon>Actinomycetota</taxon>
        <taxon>Actinomycetes</taxon>
        <taxon>Propionibacteriales</taxon>
        <taxon>Kribbellaceae</taxon>
        <taxon>Kribbella</taxon>
    </lineage>
</organism>
<keyword evidence="5" id="KW-1185">Reference proteome</keyword>
<dbReference type="Pfam" id="PF16859">
    <property type="entry name" value="TetR_C_11"/>
    <property type="match status" value="1"/>
</dbReference>
<evidence type="ECO:0000256" key="1">
    <source>
        <dbReference type="ARBA" id="ARBA00023015"/>
    </source>
</evidence>
<name>A0ABN2FSA4_9ACTN</name>